<dbReference type="Gene3D" id="3.40.1350.10">
    <property type="match status" value="1"/>
</dbReference>
<comment type="caution">
    <text evidence="2">The sequence shown here is derived from an EMBL/GenBank/DDBJ whole genome shotgun (WGS) entry which is preliminary data.</text>
</comment>
<accession>A0A853KCF5</accession>
<dbReference type="InterPro" id="IPR007560">
    <property type="entry name" value="Restrct_endonuc_IV_Mrr"/>
</dbReference>
<dbReference type="GO" id="GO:0004519">
    <property type="term" value="F:endonuclease activity"/>
    <property type="evidence" value="ECO:0007669"/>
    <property type="project" value="InterPro"/>
</dbReference>
<dbReference type="RefSeq" id="WP_067566542.1">
    <property type="nucleotide sequence ID" value="NZ_LSUQ01000052.1"/>
</dbReference>
<dbReference type="EMBL" id="LSUQ01000052">
    <property type="protein sequence ID" value="OAG93088.1"/>
    <property type="molecule type" value="Genomic_DNA"/>
</dbReference>
<feature type="domain" description="Restriction endonuclease type IV Mrr" evidence="1">
    <location>
        <begin position="260"/>
        <end position="390"/>
    </location>
</feature>
<proteinExistence type="predicted"/>
<dbReference type="AlphaFoldDB" id="A0A853KCF5"/>
<dbReference type="Proteomes" id="UP000077421">
    <property type="component" value="Unassembled WGS sequence"/>
</dbReference>
<sequence>MSSGTSLNRAISQFGAVQANLVKLERVWSELQGMIPSSGVWFETNEQYEDKLRAYEQIVNALPEISGFKPKTMPWDLNVIAQARLDALEIGEFEAQEYVERTIDAPRREIREYRFRLQNLRKQLVRNAVSDLIEKADDLLVSLGERYRIDELDDSSNGRQSVANDVEWARLKDLIDELNALLGDSVRRPSRWADLLRHLSFAQLWDLHDFVKVDWPTVKSSVWSALADDDDPIPSEVSDLSELVSQKPAGPIATRLLWENLTDDEFERLIFILISSEGGYENPEWLMKTRAADKGRDLSVTRVIKDGLSGVTRQRVIIQCKHYLKTSVALEDISTLQEQIKLWQPPRIDVLIIATSGRFTADAVAWIEQHNQSHSALRIEMWPESHLENLLASRPAIVGEFRLR</sequence>
<dbReference type="OrthoDB" id="7593424at2"/>
<evidence type="ECO:0000313" key="3">
    <source>
        <dbReference type="Proteomes" id="UP000077421"/>
    </source>
</evidence>
<evidence type="ECO:0000259" key="1">
    <source>
        <dbReference type="Pfam" id="PF04471"/>
    </source>
</evidence>
<dbReference type="GO" id="GO:0009307">
    <property type="term" value="P:DNA restriction-modification system"/>
    <property type="evidence" value="ECO:0007669"/>
    <property type="project" value="InterPro"/>
</dbReference>
<organism evidence="2 3">
    <name type="scientific">Ferroacidibacillus organovorans</name>
    <dbReference type="NCBI Taxonomy" id="1765683"/>
    <lineage>
        <taxon>Bacteria</taxon>
        <taxon>Bacillati</taxon>
        <taxon>Bacillota</taxon>
        <taxon>Bacilli</taxon>
        <taxon>Bacillales</taxon>
        <taxon>Alicyclobacillaceae</taxon>
        <taxon>Ferroacidibacillus</taxon>
    </lineage>
</organism>
<gene>
    <name evidence="2" type="ORF">AYW79_12495</name>
</gene>
<reference evidence="2 3" key="1">
    <citation type="submission" date="2016-02" db="EMBL/GenBank/DDBJ databases">
        <title>Draft genome sequence of Acidibacillus ferrooxidans SLC66.</title>
        <authorList>
            <person name="Oliveira G."/>
            <person name="Nancucheo I."/>
            <person name="Dall'Agnol H."/>
            <person name="Johnson B."/>
            <person name="Oliveira R."/>
            <person name="Nunes G.L."/>
            <person name="Tzotzos G."/>
            <person name="Orellana S.C."/>
            <person name="Salim A.C."/>
            <person name="Araujo F.M."/>
        </authorList>
    </citation>
    <scope>NUCLEOTIDE SEQUENCE [LARGE SCALE GENOMIC DNA]</scope>
    <source>
        <strain evidence="2 3">SLC66</strain>
    </source>
</reference>
<protein>
    <recommendedName>
        <fullName evidence="1">Restriction endonuclease type IV Mrr domain-containing protein</fullName>
    </recommendedName>
</protein>
<dbReference type="InterPro" id="IPR011856">
    <property type="entry name" value="tRNA_endonuc-like_dom_sf"/>
</dbReference>
<dbReference type="Pfam" id="PF04471">
    <property type="entry name" value="Mrr_cat"/>
    <property type="match status" value="1"/>
</dbReference>
<dbReference type="GO" id="GO:0003677">
    <property type="term" value="F:DNA binding"/>
    <property type="evidence" value="ECO:0007669"/>
    <property type="project" value="InterPro"/>
</dbReference>
<evidence type="ECO:0000313" key="2">
    <source>
        <dbReference type="EMBL" id="OAG93088.1"/>
    </source>
</evidence>
<name>A0A853KCF5_9BACL</name>